<dbReference type="EMBL" id="CP066167">
    <property type="protein sequence ID" value="QQD17741.1"/>
    <property type="molecule type" value="Genomic_DNA"/>
</dbReference>
<gene>
    <name evidence="4" type="ORF">I6N98_15565</name>
</gene>
<organism evidence="4 5">
    <name type="scientific">Spongiibacter nanhainus</name>
    <dbReference type="NCBI Taxonomy" id="2794344"/>
    <lineage>
        <taxon>Bacteria</taxon>
        <taxon>Pseudomonadati</taxon>
        <taxon>Pseudomonadota</taxon>
        <taxon>Gammaproteobacteria</taxon>
        <taxon>Cellvibrionales</taxon>
        <taxon>Spongiibacteraceae</taxon>
        <taxon>Spongiibacter</taxon>
    </lineage>
</organism>
<dbReference type="Gene3D" id="3.90.79.10">
    <property type="entry name" value="Nucleoside Triphosphate Pyrophosphohydrolase"/>
    <property type="match status" value="1"/>
</dbReference>
<dbReference type="GO" id="GO:0016787">
    <property type="term" value="F:hydrolase activity"/>
    <property type="evidence" value="ECO:0007669"/>
    <property type="project" value="UniProtKB-KW"/>
</dbReference>
<name>A0A7T4QZP2_9GAMM</name>
<dbReference type="Pfam" id="PF00293">
    <property type="entry name" value="NUDIX"/>
    <property type="match status" value="1"/>
</dbReference>
<dbReference type="AlphaFoldDB" id="A0A7T4QZP2"/>
<comment type="cofactor">
    <cofactor evidence="1">
        <name>Mg(2+)</name>
        <dbReference type="ChEBI" id="CHEBI:18420"/>
    </cofactor>
</comment>
<dbReference type="InterPro" id="IPR000086">
    <property type="entry name" value="NUDIX_hydrolase_dom"/>
</dbReference>
<evidence type="ECO:0000259" key="3">
    <source>
        <dbReference type="PROSITE" id="PS51462"/>
    </source>
</evidence>
<dbReference type="Proteomes" id="UP000596063">
    <property type="component" value="Chromosome"/>
</dbReference>
<dbReference type="InterPro" id="IPR015797">
    <property type="entry name" value="NUDIX_hydrolase-like_dom_sf"/>
</dbReference>
<dbReference type="PANTHER" id="PTHR43046">
    <property type="entry name" value="GDP-MANNOSE MANNOSYL HYDROLASE"/>
    <property type="match status" value="1"/>
</dbReference>
<dbReference type="PROSITE" id="PS51462">
    <property type="entry name" value="NUDIX"/>
    <property type="match status" value="1"/>
</dbReference>
<evidence type="ECO:0000313" key="4">
    <source>
        <dbReference type="EMBL" id="QQD17741.1"/>
    </source>
</evidence>
<proteinExistence type="predicted"/>
<dbReference type="SUPFAM" id="SSF55811">
    <property type="entry name" value="Nudix"/>
    <property type="match status" value="1"/>
</dbReference>
<dbReference type="RefSeq" id="WP_198569240.1">
    <property type="nucleotide sequence ID" value="NZ_CP066167.1"/>
</dbReference>
<keyword evidence="5" id="KW-1185">Reference proteome</keyword>
<evidence type="ECO:0000256" key="1">
    <source>
        <dbReference type="ARBA" id="ARBA00001946"/>
    </source>
</evidence>
<keyword evidence="2" id="KW-0378">Hydrolase</keyword>
<sequence length="160" mass="18128">MSELSPPIRNAARALIVRNQSVLALRKTEGRYALPGGGQAPGENLHQALQRECREEIGCQVSIDTLLTVADYLKPRNSKPGYHRHVVEFLFLCRVDDDYQAHNGPKPDKRQLDVEWLCLDKVSEVDLSPGFLKAVLPHYRRYQHQEATYLGQFDDTEGAT</sequence>
<protein>
    <submittedName>
        <fullName evidence="4">NUDIX domain-containing protein</fullName>
    </submittedName>
</protein>
<reference evidence="4 5" key="1">
    <citation type="submission" date="2020-12" db="EMBL/GenBank/DDBJ databases">
        <authorList>
            <person name="Shan Y."/>
        </authorList>
    </citation>
    <scope>NUCLEOTIDE SEQUENCE [LARGE SCALE GENOMIC DNA]</scope>
    <source>
        <strain evidence="5">csc3.9</strain>
    </source>
</reference>
<dbReference type="KEGG" id="snan:I6N98_15565"/>
<evidence type="ECO:0000313" key="5">
    <source>
        <dbReference type="Proteomes" id="UP000596063"/>
    </source>
</evidence>
<evidence type="ECO:0000256" key="2">
    <source>
        <dbReference type="ARBA" id="ARBA00022801"/>
    </source>
</evidence>
<dbReference type="PANTHER" id="PTHR43046:SF14">
    <property type="entry name" value="MUTT_NUDIX FAMILY PROTEIN"/>
    <property type="match status" value="1"/>
</dbReference>
<accession>A0A7T4QZP2</accession>
<feature type="domain" description="Nudix hydrolase" evidence="3">
    <location>
        <begin position="7"/>
        <end position="140"/>
    </location>
</feature>